<feature type="compositionally biased region" description="Basic and acidic residues" evidence="1">
    <location>
        <begin position="201"/>
        <end position="218"/>
    </location>
</feature>
<dbReference type="InterPro" id="IPR036047">
    <property type="entry name" value="F-box-like_dom_sf"/>
</dbReference>
<sequence length="489" mass="55920">MPSPIDAFPAELFLEVVANLRRHDLAQLMRVSKRFSAIVEPLLWCKIDLHPNSWHDTYNFKELGKHDAALELPYDDGDPVTGDEMRDLPKNSLAGQQSHKLMEILSPKFNSDTTRREALASRIRWLCIPVKVNGIFTSDVYVPDPWNSLASLKNLEYLSISGYWTKERRPHPFQEPHHTLNKLRTLKLRANTVSRSNPPPTRERSASIPDSIRKYSEKSEEDDAAANLENGLEEEINSVNDETDAYDIDEELENEHEKSDDNQDDCEKRSLKDVEFEDLENFDMHEANAPRPLACLTPEIITGFTSLTYLHLCKPVVGDLQQGLIYLSLLSEKSILKEWCALLCATRKTLVELVLDHRPLGEENAPDGSTNAQFIQYYCHNRGYQDFVKTVLPVLIEDVEWPALKKIQLLGFEWDGRDVGGWWNIAGKVETIAKKSVHVDEQLQNHFPHVEVVNAIGRRMLFWTEDGEIQHGGDVLDSCNSFDWDSDDC</sequence>
<dbReference type="EMBL" id="KZ678132">
    <property type="protein sequence ID" value="PSN69732.1"/>
    <property type="molecule type" value="Genomic_DNA"/>
</dbReference>
<dbReference type="InterPro" id="IPR032675">
    <property type="entry name" value="LRR_dom_sf"/>
</dbReference>
<name>A0A2T2NWC2_CORCC</name>
<protein>
    <recommendedName>
        <fullName evidence="2">F-box domain-containing protein</fullName>
    </recommendedName>
</protein>
<evidence type="ECO:0000313" key="4">
    <source>
        <dbReference type="Proteomes" id="UP000240883"/>
    </source>
</evidence>
<keyword evidence="4" id="KW-1185">Reference proteome</keyword>
<accession>A0A2T2NWC2</accession>
<dbReference type="PROSITE" id="PS50181">
    <property type="entry name" value="FBOX"/>
    <property type="match status" value="1"/>
</dbReference>
<dbReference type="Proteomes" id="UP000240883">
    <property type="component" value="Unassembled WGS sequence"/>
</dbReference>
<dbReference type="Gene3D" id="3.80.10.10">
    <property type="entry name" value="Ribonuclease Inhibitor"/>
    <property type="match status" value="1"/>
</dbReference>
<gene>
    <name evidence="3" type="ORF">BS50DRAFT_618733</name>
</gene>
<dbReference type="SUPFAM" id="SSF81383">
    <property type="entry name" value="F-box domain"/>
    <property type="match status" value="1"/>
</dbReference>
<organism evidence="3 4">
    <name type="scientific">Corynespora cassiicola Philippines</name>
    <dbReference type="NCBI Taxonomy" id="1448308"/>
    <lineage>
        <taxon>Eukaryota</taxon>
        <taxon>Fungi</taxon>
        <taxon>Dikarya</taxon>
        <taxon>Ascomycota</taxon>
        <taxon>Pezizomycotina</taxon>
        <taxon>Dothideomycetes</taxon>
        <taxon>Pleosporomycetidae</taxon>
        <taxon>Pleosporales</taxon>
        <taxon>Corynesporascaceae</taxon>
        <taxon>Corynespora</taxon>
    </lineage>
</organism>
<evidence type="ECO:0000259" key="2">
    <source>
        <dbReference type="PROSITE" id="PS50181"/>
    </source>
</evidence>
<dbReference type="SUPFAM" id="SSF52047">
    <property type="entry name" value="RNI-like"/>
    <property type="match status" value="1"/>
</dbReference>
<feature type="domain" description="F-box" evidence="2">
    <location>
        <begin position="2"/>
        <end position="47"/>
    </location>
</feature>
<reference evidence="3 4" key="1">
    <citation type="journal article" date="2018" name="Front. Microbiol.">
        <title>Genome-Wide Analysis of Corynespora cassiicola Leaf Fall Disease Putative Effectors.</title>
        <authorList>
            <person name="Lopez D."/>
            <person name="Ribeiro S."/>
            <person name="Label P."/>
            <person name="Fumanal B."/>
            <person name="Venisse J.S."/>
            <person name="Kohler A."/>
            <person name="de Oliveira R.R."/>
            <person name="Labutti K."/>
            <person name="Lipzen A."/>
            <person name="Lail K."/>
            <person name="Bauer D."/>
            <person name="Ohm R.A."/>
            <person name="Barry K.W."/>
            <person name="Spatafora J."/>
            <person name="Grigoriev I.V."/>
            <person name="Martin F.M."/>
            <person name="Pujade-Renaud V."/>
        </authorList>
    </citation>
    <scope>NUCLEOTIDE SEQUENCE [LARGE SCALE GENOMIC DNA]</scope>
    <source>
        <strain evidence="3 4">Philippines</strain>
    </source>
</reference>
<dbReference type="Pfam" id="PF12937">
    <property type="entry name" value="F-box-like"/>
    <property type="match status" value="1"/>
</dbReference>
<evidence type="ECO:0000256" key="1">
    <source>
        <dbReference type="SAM" id="MobiDB-lite"/>
    </source>
</evidence>
<feature type="region of interest" description="Disordered" evidence="1">
    <location>
        <begin position="189"/>
        <end position="225"/>
    </location>
</feature>
<proteinExistence type="predicted"/>
<evidence type="ECO:0000313" key="3">
    <source>
        <dbReference type="EMBL" id="PSN69732.1"/>
    </source>
</evidence>
<dbReference type="AlphaFoldDB" id="A0A2T2NWC2"/>
<dbReference type="InterPro" id="IPR001810">
    <property type="entry name" value="F-box_dom"/>
</dbReference>
<dbReference type="OrthoDB" id="3927840at2759"/>